<reference evidence="1 2" key="1">
    <citation type="journal article" date="2002" name="Genetika">
        <title>Phenogenetic characterization of a group of giant Phi KZ-like bacteriophages of Pseudomonas aeruginosa].</title>
        <authorList>
            <person name="Burkal'tseva M.V."/>
            <person name="Krylov V.N."/>
            <person name="Pleteneva E.A."/>
            <person name="Shaburova O.V."/>
            <person name="Krylov S.V."/>
            <person name="Volckaert G."/>
            <person name="Sykilinda N.N."/>
            <person name="Kurochkina L.P."/>
            <person name="Mesyanzhinov V.V."/>
        </authorList>
    </citation>
    <scope>NUCLEOTIDE SEQUENCE [LARGE SCALE GENOMIC DNA]</scope>
</reference>
<keyword evidence="2" id="KW-1185">Reference proteome</keyword>
<organism evidence="1 2">
    <name type="scientific">Pseudomonas phage EL</name>
    <dbReference type="NCBI Taxonomy" id="273133"/>
    <lineage>
        <taxon>Viruses</taxon>
        <taxon>Duplodnaviria</taxon>
        <taxon>Heunggongvirae</taxon>
        <taxon>Uroviricota</taxon>
        <taxon>Caudoviricetes</taxon>
        <taxon>Chimalliviridae</taxon>
        <taxon>Elvirus</taxon>
        <taxon>Elvirus EL</taxon>
    </lineage>
</organism>
<reference evidence="1 2" key="2">
    <citation type="journal article" date="2003" name="Res. Microbiol.">
        <title>Myoviridae bacteriophages of Pseudomonas aeruginosa: a long and complex evolutionary pathway.</title>
        <authorList>
            <person name="Krylov V.N."/>
            <person name="Pleteneva E.A."/>
            <person name="Bourkalsteva M.V."/>
            <person name="Shaburova O.V."/>
            <person name="Volckaert G."/>
            <person name="Sykilinda N.N."/>
            <person name="Kurochkina L.P."/>
            <person name="Mesyanzhinov V.V."/>
        </authorList>
    </citation>
    <scope>NUCLEOTIDE SEQUENCE [LARGE SCALE GENOMIC DNA]</scope>
</reference>
<proteinExistence type="predicted"/>
<dbReference type="Proteomes" id="UP000001239">
    <property type="component" value="Segment"/>
</dbReference>
<dbReference type="KEGG" id="vg:5176759"/>
<reference evidence="1 2" key="3">
    <citation type="journal article" date="2004" name="Bioinformatics">
        <title>PHIRE, a deterministic approach to reveal regulatory elements in bacteriophage genomes.</title>
        <authorList>
            <person name="Lavigne R."/>
            <person name="Sun W.D."/>
            <person name="Volckaert G."/>
        </authorList>
    </citation>
    <scope>NUCLEOTIDE SEQUENCE [LARGE SCALE GENOMIC DNA]</scope>
</reference>
<evidence type="ECO:0000313" key="1">
    <source>
        <dbReference type="EMBL" id="CAG27186.1"/>
    </source>
</evidence>
<accession>Q2Z0Y9</accession>
<protein>
    <submittedName>
        <fullName evidence="1">Uncharacterized protein</fullName>
    </submittedName>
</protein>
<dbReference type="EMBL" id="AJ697969">
    <property type="protein sequence ID" value="CAG27186.1"/>
    <property type="molecule type" value="Genomic_DNA"/>
</dbReference>
<sequence length="268" mass="31428">MSISYIIRIDSRLNNQGDAVTRFYNVHGGAFDHPRYMTHWYDAKAFTTFPEAVKVVKRIIDEEPGLYSKDPYRALYDLCSAGLDRPIDPDGSYTFVIYIIRCNSEDPSDPRMEVVDRWDVEFYRNKTLPDGQFSSIVYHAEDNPEESDPGRFYVPGDNEPSVFYCDRLGGAHPWIHWYIITHELEFTHENIEFAKDEKTRVIEQLLEQQSWVPYYSEKFPLTSREIVVHQPLLLGYVLSKRNDNPSLSLEEVHYQEITRRNTKPSAHH</sequence>
<reference evidence="1 2" key="4">
    <citation type="journal article" date="2005" name="J. Mol. Biol.">
        <title>Genome comparison of Pseudomonas aeruginosa large phages.</title>
        <authorList>
            <person name="Hertveldt K."/>
            <person name="Lavigne R."/>
            <person name="Pleteneva E."/>
            <person name="Sernova N."/>
            <person name="Kurochkina L."/>
            <person name="Korchevskii R."/>
            <person name="Robben J."/>
            <person name="Mesyanzhinov V."/>
            <person name="Krylov V.N."/>
            <person name="Volckaert G."/>
        </authorList>
    </citation>
    <scope>NUCLEOTIDE SEQUENCE</scope>
</reference>
<name>Q2Z0Y9_9CAUD</name>
<dbReference type="RefSeq" id="YP_418125.1">
    <property type="nucleotide sequence ID" value="NC_007623.1"/>
</dbReference>
<dbReference type="GeneID" id="5176759"/>
<evidence type="ECO:0000313" key="2">
    <source>
        <dbReference type="Proteomes" id="UP000001239"/>
    </source>
</evidence>